<proteinExistence type="predicted"/>
<sequence length="202" mass="22384">MTDKDVNTVCSALSTLPFQELLLLYCETVPHPVIVGVTPVELIVALRDWLYRKYILEQRLHCIAILYSRIAIAGSLKPWMLYRLKAPIEDSDATTLLNVIVNKLKHGTLSLANGYHSTLASVCCSVLLSDGPLSIVEHRLVCFNVWPMEPFLAVHAPGMIAHSEKFHAALVSALGDPENCLHGYYGDLNGCISEILRTSKTR</sequence>
<organism evidence="1 2">
    <name type="scientific">Hyalomma asiaticum</name>
    <name type="common">Tick</name>
    <dbReference type="NCBI Taxonomy" id="266040"/>
    <lineage>
        <taxon>Eukaryota</taxon>
        <taxon>Metazoa</taxon>
        <taxon>Ecdysozoa</taxon>
        <taxon>Arthropoda</taxon>
        <taxon>Chelicerata</taxon>
        <taxon>Arachnida</taxon>
        <taxon>Acari</taxon>
        <taxon>Parasitiformes</taxon>
        <taxon>Ixodida</taxon>
        <taxon>Ixodoidea</taxon>
        <taxon>Ixodidae</taxon>
        <taxon>Hyalomminae</taxon>
        <taxon>Hyalomma</taxon>
    </lineage>
</organism>
<dbReference type="EMBL" id="CM023488">
    <property type="protein sequence ID" value="KAH6924061.1"/>
    <property type="molecule type" value="Genomic_DNA"/>
</dbReference>
<name>A0ACB7RN14_HYAAI</name>
<accession>A0ACB7RN14</accession>
<comment type="caution">
    <text evidence="1">The sequence shown here is derived from an EMBL/GenBank/DDBJ whole genome shotgun (WGS) entry which is preliminary data.</text>
</comment>
<dbReference type="Proteomes" id="UP000821845">
    <property type="component" value="Chromosome 8"/>
</dbReference>
<keyword evidence="2" id="KW-1185">Reference proteome</keyword>
<protein>
    <submittedName>
        <fullName evidence="1">Uncharacterized protein</fullName>
    </submittedName>
</protein>
<evidence type="ECO:0000313" key="2">
    <source>
        <dbReference type="Proteomes" id="UP000821845"/>
    </source>
</evidence>
<reference evidence="1" key="1">
    <citation type="submission" date="2020-05" db="EMBL/GenBank/DDBJ databases">
        <title>Large-scale comparative analyses of tick genomes elucidate their genetic diversity and vector capacities.</title>
        <authorList>
            <person name="Jia N."/>
            <person name="Wang J."/>
            <person name="Shi W."/>
            <person name="Du L."/>
            <person name="Sun Y."/>
            <person name="Zhan W."/>
            <person name="Jiang J."/>
            <person name="Wang Q."/>
            <person name="Zhang B."/>
            <person name="Ji P."/>
            <person name="Sakyi L.B."/>
            <person name="Cui X."/>
            <person name="Yuan T."/>
            <person name="Jiang B."/>
            <person name="Yang W."/>
            <person name="Lam T.T.-Y."/>
            <person name="Chang Q."/>
            <person name="Ding S."/>
            <person name="Wang X."/>
            <person name="Zhu J."/>
            <person name="Ruan X."/>
            <person name="Zhao L."/>
            <person name="Wei J."/>
            <person name="Que T."/>
            <person name="Du C."/>
            <person name="Cheng J."/>
            <person name="Dai P."/>
            <person name="Han X."/>
            <person name="Huang E."/>
            <person name="Gao Y."/>
            <person name="Liu J."/>
            <person name="Shao H."/>
            <person name="Ye R."/>
            <person name="Li L."/>
            <person name="Wei W."/>
            <person name="Wang X."/>
            <person name="Wang C."/>
            <person name="Yang T."/>
            <person name="Huo Q."/>
            <person name="Li W."/>
            <person name="Guo W."/>
            <person name="Chen H."/>
            <person name="Zhou L."/>
            <person name="Ni X."/>
            <person name="Tian J."/>
            <person name="Zhou Y."/>
            <person name="Sheng Y."/>
            <person name="Liu T."/>
            <person name="Pan Y."/>
            <person name="Xia L."/>
            <person name="Li J."/>
            <person name="Zhao F."/>
            <person name="Cao W."/>
        </authorList>
    </citation>
    <scope>NUCLEOTIDE SEQUENCE</scope>
    <source>
        <strain evidence="1">Hyas-2018</strain>
    </source>
</reference>
<gene>
    <name evidence="1" type="ORF">HPB50_010979</name>
</gene>
<evidence type="ECO:0000313" key="1">
    <source>
        <dbReference type="EMBL" id="KAH6924061.1"/>
    </source>
</evidence>